<dbReference type="PANTHER" id="PTHR22916:SF51">
    <property type="entry name" value="GLYCOSYLTRANSFERASE EPSH-RELATED"/>
    <property type="match status" value="1"/>
</dbReference>
<dbReference type="RefSeq" id="WP_216691840.1">
    <property type="nucleotide sequence ID" value="NZ_CP076680.1"/>
</dbReference>
<proteinExistence type="predicted"/>
<dbReference type="AlphaFoldDB" id="A0AAJ4NND5"/>
<dbReference type="KEGG" id="fsr:KQR59_06200"/>
<dbReference type="EMBL" id="CP076680">
    <property type="protein sequence ID" value="QWU98701.1"/>
    <property type="molecule type" value="Genomic_DNA"/>
</dbReference>
<keyword evidence="2" id="KW-0808">Transferase</keyword>
<evidence type="ECO:0000259" key="3">
    <source>
        <dbReference type="Pfam" id="PF00535"/>
    </source>
</evidence>
<sequence length="321" mass="37560">MFSLVSIIIPIYNTQNYLPRCLESIINQSYKNLEIILVNDGSTDNSLEICESYAKKDSRMSIMNKENGGSSSARNLGLDICRGDYISFIDSDDWVEEDFIEALLEGIKKENVGISIIGHKKIDKEDFSDTNDIDNIPKTVLTSSEAINLYMNNKLGTTSVCNKLFASNLFDKIRFPEGVYYEDEYILLSLFFKSQKIYVNNQVKYYYLQRKGSRINSNYNWEKYYSLVFLLNNQKKLIEKKMSAIKNLFYMKACFSIAERIKYTPKNTDLYKLNLSLFNFYYGLYTEKKPLKMLILKLKVNYPIVYKFAISKYRILNKKHK</sequence>
<organism evidence="4 5">
    <name type="scientific">Francisella salimarina</name>
    <dbReference type="NCBI Taxonomy" id="2599927"/>
    <lineage>
        <taxon>Bacteria</taxon>
        <taxon>Pseudomonadati</taxon>
        <taxon>Pseudomonadota</taxon>
        <taxon>Gammaproteobacteria</taxon>
        <taxon>Thiotrichales</taxon>
        <taxon>Francisellaceae</taxon>
        <taxon>Francisella</taxon>
    </lineage>
</organism>
<accession>A0AAJ4NND5</accession>
<gene>
    <name evidence="4" type="ORF">KQR59_06200</name>
</gene>
<evidence type="ECO:0000313" key="5">
    <source>
        <dbReference type="Proteomes" id="UP000683421"/>
    </source>
</evidence>
<dbReference type="InterPro" id="IPR001173">
    <property type="entry name" value="Glyco_trans_2-like"/>
</dbReference>
<keyword evidence="1" id="KW-0328">Glycosyltransferase</keyword>
<dbReference type="Proteomes" id="UP000683421">
    <property type="component" value="Chromosome"/>
</dbReference>
<dbReference type="PANTHER" id="PTHR22916">
    <property type="entry name" value="GLYCOSYLTRANSFERASE"/>
    <property type="match status" value="1"/>
</dbReference>
<keyword evidence="5" id="KW-1185">Reference proteome</keyword>
<dbReference type="GO" id="GO:0016758">
    <property type="term" value="F:hexosyltransferase activity"/>
    <property type="evidence" value="ECO:0007669"/>
    <property type="project" value="UniProtKB-ARBA"/>
</dbReference>
<evidence type="ECO:0000256" key="1">
    <source>
        <dbReference type="ARBA" id="ARBA00022676"/>
    </source>
</evidence>
<evidence type="ECO:0000313" key="4">
    <source>
        <dbReference type="EMBL" id="QWU98701.1"/>
    </source>
</evidence>
<reference evidence="4 5" key="1">
    <citation type="submission" date="2021-06" db="EMBL/GenBank/DDBJ databases">
        <title>Ulceroglandular infection and bacteremia caused by Francisella salimarina in an immunocompromised patient, France.</title>
        <authorList>
            <person name="Hennebique A."/>
            <person name="Caspar Y."/>
            <person name="Maurin M."/>
            <person name="Boisset S."/>
            <person name="Pelloux I."/>
            <person name="Gallego-Hernanz M.P."/>
            <person name="Burucoa C."/>
            <person name="Cazenave-Roblot F."/>
            <person name="Plouzeau C."/>
            <person name="Rammaert B."/>
        </authorList>
    </citation>
    <scope>NUCLEOTIDE SEQUENCE [LARGE SCALE GENOMIC DNA]</scope>
    <source>
        <strain evidence="4 5">CHUGA-F75</strain>
    </source>
</reference>
<name>A0AAJ4NND5_9GAMM</name>
<protein>
    <submittedName>
        <fullName evidence="4">Glycosyltransferase family 2 protein</fullName>
    </submittedName>
</protein>
<feature type="domain" description="Glycosyltransferase 2-like" evidence="3">
    <location>
        <begin position="6"/>
        <end position="170"/>
    </location>
</feature>
<evidence type="ECO:0000256" key="2">
    <source>
        <dbReference type="ARBA" id="ARBA00022679"/>
    </source>
</evidence>
<dbReference type="CDD" id="cd00761">
    <property type="entry name" value="Glyco_tranf_GTA_type"/>
    <property type="match status" value="1"/>
</dbReference>
<dbReference type="Pfam" id="PF00535">
    <property type="entry name" value="Glycos_transf_2"/>
    <property type="match status" value="1"/>
</dbReference>